<protein>
    <recommendedName>
        <fullName evidence="1">Acyl-CoA dehydrogenase/oxidase N-terminal domain-containing protein</fullName>
    </recommendedName>
</protein>
<comment type="caution">
    <text evidence="2">The sequence shown here is derived from an EMBL/GenBank/DDBJ whole genome shotgun (WGS) entry which is preliminary data.</text>
</comment>
<dbReference type="EMBL" id="BPQG01000062">
    <property type="protein sequence ID" value="GJD46010.1"/>
    <property type="molecule type" value="Genomic_DNA"/>
</dbReference>
<dbReference type="InterPro" id="IPR046373">
    <property type="entry name" value="Acyl-CoA_Oxase/DH_mid-dom_sf"/>
</dbReference>
<dbReference type="SUPFAM" id="SSF47203">
    <property type="entry name" value="Acyl-CoA dehydrogenase C-terminal domain-like"/>
    <property type="match status" value="1"/>
</dbReference>
<dbReference type="PANTHER" id="PTHR43884">
    <property type="entry name" value="ACYL-COA DEHYDROGENASE"/>
    <property type="match status" value="1"/>
</dbReference>
<proteinExistence type="predicted"/>
<accession>A0ABQ4QM83</accession>
<dbReference type="PANTHER" id="PTHR43884:SF12">
    <property type="entry name" value="ISOVALERYL-COA DEHYDROGENASE, MITOCHONDRIAL-RELATED"/>
    <property type="match status" value="1"/>
</dbReference>
<dbReference type="Gene3D" id="1.20.140.10">
    <property type="entry name" value="Butyryl-CoA Dehydrogenase, subunit A, domain 3"/>
    <property type="match status" value="1"/>
</dbReference>
<name>A0ABQ4QM83_9HYPH</name>
<dbReference type="SUPFAM" id="SSF56645">
    <property type="entry name" value="Acyl-CoA dehydrogenase NM domain-like"/>
    <property type="match status" value="1"/>
</dbReference>
<gene>
    <name evidence="2" type="ORF">AFCDBAGC_3890</name>
</gene>
<dbReference type="InterPro" id="IPR013786">
    <property type="entry name" value="AcylCoA_DH/ox_N"/>
</dbReference>
<feature type="domain" description="Acyl-CoA dehydrogenase/oxidase N-terminal" evidence="1">
    <location>
        <begin position="41"/>
        <end position="130"/>
    </location>
</feature>
<dbReference type="Gene3D" id="2.40.110.10">
    <property type="entry name" value="Butyryl-CoA Dehydrogenase, subunit A, domain 2"/>
    <property type="match status" value="1"/>
</dbReference>
<dbReference type="Pfam" id="PF02771">
    <property type="entry name" value="Acyl-CoA_dh_N"/>
    <property type="match status" value="1"/>
</dbReference>
<dbReference type="InterPro" id="IPR009100">
    <property type="entry name" value="AcylCoA_DH/oxidase_NM_dom_sf"/>
</dbReference>
<dbReference type="Proteomes" id="UP001055117">
    <property type="component" value="Unassembled WGS sequence"/>
</dbReference>
<dbReference type="InterPro" id="IPR036250">
    <property type="entry name" value="AcylCo_DH-like_C"/>
</dbReference>
<organism evidence="2 3">
    <name type="scientific">Methylobacterium cerastii</name>
    <dbReference type="NCBI Taxonomy" id="932741"/>
    <lineage>
        <taxon>Bacteria</taxon>
        <taxon>Pseudomonadati</taxon>
        <taxon>Pseudomonadota</taxon>
        <taxon>Alphaproteobacteria</taxon>
        <taxon>Hyphomicrobiales</taxon>
        <taxon>Methylobacteriaceae</taxon>
        <taxon>Methylobacterium</taxon>
    </lineage>
</organism>
<dbReference type="PIRSF" id="PIRSF016578">
    <property type="entry name" value="HsaA"/>
    <property type="match status" value="1"/>
</dbReference>
<evidence type="ECO:0000313" key="3">
    <source>
        <dbReference type="Proteomes" id="UP001055117"/>
    </source>
</evidence>
<dbReference type="InterPro" id="IPR037069">
    <property type="entry name" value="AcylCoA_DH/ox_N_sf"/>
</dbReference>
<dbReference type="Gene3D" id="1.10.540.10">
    <property type="entry name" value="Acyl-CoA dehydrogenase/oxidase, N-terminal domain"/>
    <property type="match status" value="1"/>
</dbReference>
<evidence type="ECO:0000313" key="2">
    <source>
        <dbReference type="EMBL" id="GJD46010.1"/>
    </source>
</evidence>
<evidence type="ECO:0000259" key="1">
    <source>
        <dbReference type="Pfam" id="PF02771"/>
    </source>
</evidence>
<keyword evidence="3" id="KW-1185">Reference proteome</keyword>
<sequence length="423" mass="44413">MNALAQMSALAERIAADPAPGETIPPEPILAESRLPAPTFAERMRRVAQVAALHADAVDRDGRFPAEAVAALRAERLLGIQIPEALGGEGADMSRMAEVCFSLGQACAATGMVFAMHQIKVASLVTHGAESPWHRALMQRVAERQLLVASATTEGGIGGDLRNSLCAVEAEGDVFAFRKDATVISYGAHADVILATGRRHPEAASSDQVLVALTSDQFTLERTSRWDTLGMRGTCSDGFVLAARDVPVAQILPKPFAEIAAQSMLAASHLLWSSVWFGIASHALDRARTFVQAEARRRPGTVPPGALRLAEATSSLQAMKGTIQGGLRHYEEAQGSPAALGSIGFAIALNNVKTTASTMAVSIVQVALGIVGIAGYKNGTPFSLGRALRDVLSAPLMISNDRIHSNTANLLLVQKGGGTFLGA</sequence>
<reference evidence="2 3" key="1">
    <citation type="journal article" date="2021" name="Front. Microbiol.">
        <title>Comprehensive Comparative Genomics and Phenotyping of Methylobacterium Species.</title>
        <authorList>
            <person name="Alessa O."/>
            <person name="Ogura Y."/>
            <person name="Fujitani Y."/>
            <person name="Takami H."/>
            <person name="Hayashi T."/>
            <person name="Sahin N."/>
            <person name="Tani A."/>
        </authorList>
    </citation>
    <scope>NUCLEOTIDE SEQUENCE [LARGE SCALE GENOMIC DNA]</scope>
    <source>
        <strain evidence="2 3">DSM 23679</strain>
    </source>
</reference>